<organism evidence="2 3">
    <name type="scientific">Achlya hypogyna</name>
    <name type="common">Oomycete</name>
    <name type="synonym">Protoachlya hypogyna</name>
    <dbReference type="NCBI Taxonomy" id="1202772"/>
    <lineage>
        <taxon>Eukaryota</taxon>
        <taxon>Sar</taxon>
        <taxon>Stramenopiles</taxon>
        <taxon>Oomycota</taxon>
        <taxon>Saprolegniomycetes</taxon>
        <taxon>Saprolegniales</taxon>
        <taxon>Achlyaceae</taxon>
        <taxon>Achlya</taxon>
    </lineage>
</organism>
<accession>A0A1V9YQ86</accession>
<name>A0A1V9YQ86_ACHHY</name>
<dbReference type="EMBL" id="JNBR01001420">
    <property type="protein sequence ID" value="OQR87895.1"/>
    <property type="molecule type" value="Genomic_DNA"/>
</dbReference>
<comment type="caution">
    <text evidence="2">The sequence shown here is derived from an EMBL/GenBank/DDBJ whole genome shotgun (WGS) entry which is preliminary data.</text>
</comment>
<keyword evidence="3" id="KW-1185">Reference proteome</keyword>
<protein>
    <submittedName>
        <fullName evidence="2">Uncharacterized protein</fullName>
    </submittedName>
</protein>
<evidence type="ECO:0000313" key="2">
    <source>
        <dbReference type="EMBL" id="OQR87895.1"/>
    </source>
</evidence>
<dbReference type="Proteomes" id="UP000243579">
    <property type="component" value="Unassembled WGS sequence"/>
</dbReference>
<reference evidence="2 3" key="1">
    <citation type="journal article" date="2014" name="Genome Biol. Evol.">
        <title>The secreted proteins of Achlya hypogyna and Thraustotheca clavata identify the ancestral oomycete secretome and reveal gene acquisitions by horizontal gene transfer.</title>
        <authorList>
            <person name="Misner I."/>
            <person name="Blouin N."/>
            <person name="Leonard G."/>
            <person name="Richards T.A."/>
            <person name="Lane C.E."/>
        </authorList>
    </citation>
    <scope>NUCLEOTIDE SEQUENCE [LARGE SCALE GENOMIC DNA]</scope>
    <source>
        <strain evidence="2 3">ATCC 48635</strain>
    </source>
</reference>
<sequence>MAASDKVSETDYLVLERELYEESIRVIEKRLEKLADGSLPEFVEQCRVFEAEKQARLDLALLHRQLLEKNSDELLAFDLQQLEDVYAEALERALHPPTATTLLDDDCTMELPPPTGPLHTEADLAAAFQRMENDKRMYFNVKHITTGQPTAQTIVAHLRDIRDAWIAADKKVHEADDIECLWDAKKATLYVDDKPLHAGDAIILTSELAQEEYFGEIASLNDDEVSVKLLCGSVASVTVAALRSRRCRLTRQSQALATGAPFSPLPATPVRHSSTPRSRRTHSRHRRVLSLL</sequence>
<dbReference type="AlphaFoldDB" id="A0A1V9YQ86"/>
<evidence type="ECO:0000256" key="1">
    <source>
        <dbReference type="SAM" id="MobiDB-lite"/>
    </source>
</evidence>
<evidence type="ECO:0000313" key="3">
    <source>
        <dbReference type="Proteomes" id="UP000243579"/>
    </source>
</evidence>
<proteinExistence type="predicted"/>
<feature type="compositionally biased region" description="Basic residues" evidence="1">
    <location>
        <begin position="277"/>
        <end position="286"/>
    </location>
</feature>
<gene>
    <name evidence="2" type="ORF">ACHHYP_07935</name>
</gene>
<feature type="region of interest" description="Disordered" evidence="1">
    <location>
        <begin position="259"/>
        <end position="286"/>
    </location>
</feature>
<dbReference type="OrthoDB" id="75230at2759"/>